<feature type="coiled-coil region" evidence="1">
    <location>
        <begin position="170"/>
        <end position="211"/>
    </location>
</feature>
<reference evidence="4" key="1">
    <citation type="submission" date="2016-10" db="EMBL/GenBank/DDBJ databases">
        <authorList>
            <person name="Varghese N."/>
            <person name="Submissions S."/>
        </authorList>
    </citation>
    <scope>NUCLEOTIDE SEQUENCE [LARGE SCALE GENOMIC DNA]</scope>
    <source>
        <strain evidence="4">DSM 45079</strain>
    </source>
</reference>
<evidence type="ECO:0000313" key="3">
    <source>
        <dbReference type="EMBL" id="SDU86199.1"/>
    </source>
</evidence>
<evidence type="ECO:0000313" key="4">
    <source>
        <dbReference type="Proteomes" id="UP000182977"/>
    </source>
</evidence>
<dbReference type="AlphaFoldDB" id="A0A1H2LZ51"/>
<dbReference type="EMBL" id="LT629791">
    <property type="protein sequence ID" value="SDU86199.1"/>
    <property type="molecule type" value="Genomic_DNA"/>
</dbReference>
<evidence type="ECO:0000256" key="2">
    <source>
        <dbReference type="SAM" id="Phobius"/>
    </source>
</evidence>
<keyword evidence="2" id="KW-0472">Membrane</keyword>
<protein>
    <submittedName>
        <fullName evidence="3">Uncharacterized protein</fullName>
    </submittedName>
</protein>
<keyword evidence="2" id="KW-0812">Transmembrane</keyword>
<evidence type="ECO:0000256" key="1">
    <source>
        <dbReference type="SAM" id="Coils"/>
    </source>
</evidence>
<feature type="transmembrane region" description="Helical" evidence="2">
    <location>
        <begin position="247"/>
        <end position="265"/>
    </location>
</feature>
<keyword evidence="2" id="KW-1133">Transmembrane helix</keyword>
<gene>
    <name evidence="3" type="ORF">SAMN04488563_6861</name>
</gene>
<proteinExistence type="predicted"/>
<keyword evidence="4" id="KW-1185">Reference proteome</keyword>
<name>A0A1H2LZ51_9ACTN</name>
<organism evidence="3 4">
    <name type="scientific">Jiangella alkaliphila</name>
    <dbReference type="NCBI Taxonomy" id="419479"/>
    <lineage>
        <taxon>Bacteria</taxon>
        <taxon>Bacillati</taxon>
        <taxon>Actinomycetota</taxon>
        <taxon>Actinomycetes</taxon>
        <taxon>Jiangellales</taxon>
        <taxon>Jiangellaceae</taxon>
        <taxon>Jiangella</taxon>
    </lineage>
</organism>
<dbReference type="Proteomes" id="UP000182977">
    <property type="component" value="Chromosome I"/>
</dbReference>
<sequence>MRVLADSGTARMLVLADSDEAAVSAARYTFDSAAVILLGGEDPVLLDKGDLYDDVVIALTNVTPEAFATALAICGHHLHADTTIRLSVTHRQDDDLVAALGKAAGYGIVDVEFREGEPFVVLKAGAGDGSDGTRLSGVVATLRAADRAGLGWGRRSTEAQDVPRDLEGQLAVARAAEEQLAARADQLREQLDAARAESREARGDYDKLSRSKLGRLTLQYWGAKRHLRAGRRRGAPAALLRMRLRPILLTVVLLLWLTATTMAARQFDWSLTRWLVVQLILLTSTLVVLQVKGQRLVIREMEDLRRRAARDRKAVTDTARGVSAVRSGLDKLAKQLDAVSGQADVLAEAGEAQLGAVRAARVAVTDLAYQLGRRLPHEIGRR</sequence>
<accession>A0A1H2LZ51</accession>
<feature type="transmembrane region" description="Helical" evidence="2">
    <location>
        <begin position="271"/>
        <end position="291"/>
    </location>
</feature>
<keyword evidence="1" id="KW-0175">Coiled coil</keyword>